<keyword evidence="2" id="KW-0449">Lipoprotein</keyword>
<dbReference type="SUPFAM" id="SSF56954">
    <property type="entry name" value="Outer membrane efflux proteins (OEP)"/>
    <property type="match status" value="1"/>
</dbReference>
<keyword evidence="2" id="KW-0472">Membrane</keyword>
<dbReference type="InterPro" id="IPR010131">
    <property type="entry name" value="MdtP/NodT-like"/>
</dbReference>
<protein>
    <submittedName>
        <fullName evidence="3">Efflux transporter outer membrane subunit</fullName>
    </submittedName>
</protein>
<dbReference type="EMBL" id="JABEQG010000003">
    <property type="protein sequence ID" value="MBB2155204.1"/>
    <property type="molecule type" value="Genomic_DNA"/>
</dbReference>
<dbReference type="GO" id="GO:0015562">
    <property type="term" value="F:efflux transmembrane transporter activity"/>
    <property type="evidence" value="ECO:0007669"/>
    <property type="project" value="InterPro"/>
</dbReference>
<dbReference type="PANTHER" id="PTHR30203">
    <property type="entry name" value="OUTER MEMBRANE CATION EFFLUX PROTEIN"/>
    <property type="match status" value="1"/>
</dbReference>
<name>A0A7W4FCU0_GLUDI</name>
<dbReference type="Proteomes" id="UP000550787">
    <property type="component" value="Unassembled WGS sequence"/>
</dbReference>
<evidence type="ECO:0000256" key="1">
    <source>
        <dbReference type="ARBA" id="ARBA00007613"/>
    </source>
</evidence>
<evidence type="ECO:0000256" key="2">
    <source>
        <dbReference type="RuleBase" id="RU362097"/>
    </source>
</evidence>
<reference evidence="3 4" key="1">
    <citation type="submission" date="2020-04" db="EMBL/GenBank/DDBJ databases">
        <title>Description of novel Gluconacetobacter.</title>
        <authorList>
            <person name="Sombolestani A."/>
        </authorList>
    </citation>
    <scope>NUCLEOTIDE SEQUENCE [LARGE SCALE GENOMIC DNA]</scope>
    <source>
        <strain evidence="3 4">LMG 7603</strain>
    </source>
</reference>
<sequence>MNGFSLPRRAGLLVLAALSGCTLIPDYKRPALPVAASWPKGEAYHAGSTGQIGTAASDLGWRDFFVDPRLQALIALAVRDNRDLRSVASAVIEAQGQYRVQHASLFPQIGGTGMALYQAPSGNGGLSFAPGLDAGKHGEYYSNGHVFKYYSGGIGFSSYEIDLFGRIRSLSREASDQVLSQAANARGLLISVISQVATTYVAWLADREQLQVTERTLASQQDTLRLTQARFDRGETDQLTLRQVETQVEQAAAYRAQYLRQIAQDENELVMLVGAPLPANLPDPAPFGRQTVLADLPAGLPSDLLDRRPDVVSAEFALLSANDDIGAARAAFFPRLILTASDGVSSLQFRNLFTSGATTWGANPQLQIPLLTWGQNEGSLQVSKSRRDQRLMAYEKAIQTAFHEVSDALAARATYLDQSRQLDALVGSSADAYRLARMRFDAGVDSYLNTLEAQRALYTAQQNLIVVQEARYQNLITVYRALGGGWTERTIPPATAVRSG</sequence>
<dbReference type="InterPro" id="IPR003423">
    <property type="entry name" value="OMP_efflux"/>
</dbReference>
<dbReference type="GO" id="GO:0005886">
    <property type="term" value="C:plasma membrane"/>
    <property type="evidence" value="ECO:0007669"/>
    <property type="project" value="UniProtKB-SubCell"/>
</dbReference>
<evidence type="ECO:0000313" key="4">
    <source>
        <dbReference type="Proteomes" id="UP000550787"/>
    </source>
</evidence>
<dbReference type="AlphaFoldDB" id="A0A7W4FCU0"/>
<keyword evidence="2" id="KW-1134">Transmembrane beta strand</keyword>
<dbReference type="OMA" id="CVVGPDH"/>
<dbReference type="RefSeq" id="WP_012224499.1">
    <property type="nucleotide sequence ID" value="NZ_JABEQG010000003.1"/>
</dbReference>
<evidence type="ECO:0000313" key="3">
    <source>
        <dbReference type="EMBL" id="MBB2155204.1"/>
    </source>
</evidence>
<dbReference type="Pfam" id="PF02321">
    <property type="entry name" value="OEP"/>
    <property type="match status" value="2"/>
</dbReference>
<proteinExistence type="inferred from homology"/>
<keyword evidence="2" id="KW-0812">Transmembrane</keyword>
<dbReference type="Gene3D" id="1.20.1600.10">
    <property type="entry name" value="Outer membrane efflux proteins (OEP)"/>
    <property type="match status" value="1"/>
</dbReference>
<comment type="subcellular location">
    <subcellularLocation>
        <location evidence="2">Cell membrane</location>
        <topology evidence="2">Lipid-anchor</topology>
    </subcellularLocation>
</comment>
<accession>A0A7W4FCU0</accession>
<comment type="caution">
    <text evidence="3">The sequence shown here is derived from an EMBL/GenBank/DDBJ whole genome shotgun (WGS) entry which is preliminary data.</text>
</comment>
<comment type="similarity">
    <text evidence="1 2">Belongs to the outer membrane factor (OMF) (TC 1.B.17) family.</text>
</comment>
<dbReference type="PANTHER" id="PTHR30203:SF32">
    <property type="entry name" value="CATION EFFLUX SYSTEM PROTEIN CUSC"/>
    <property type="match status" value="1"/>
</dbReference>
<dbReference type="Gene3D" id="2.20.200.10">
    <property type="entry name" value="Outer membrane efflux proteins (OEP)"/>
    <property type="match status" value="1"/>
</dbReference>
<organism evidence="3 4">
    <name type="scientific">Gluconacetobacter diazotrophicus</name>
    <name type="common">Acetobacter diazotrophicus</name>
    <dbReference type="NCBI Taxonomy" id="33996"/>
    <lineage>
        <taxon>Bacteria</taxon>
        <taxon>Pseudomonadati</taxon>
        <taxon>Pseudomonadota</taxon>
        <taxon>Alphaproteobacteria</taxon>
        <taxon>Acetobacterales</taxon>
        <taxon>Acetobacteraceae</taxon>
        <taxon>Gluconacetobacter</taxon>
    </lineage>
</organism>
<keyword evidence="2" id="KW-0564">Palmitate</keyword>
<gene>
    <name evidence="3" type="ORF">HLH33_02585</name>
</gene>
<dbReference type="NCBIfam" id="TIGR01845">
    <property type="entry name" value="outer_NodT"/>
    <property type="match status" value="1"/>
</dbReference>